<dbReference type="GO" id="GO:0005506">
    <property type="term" value="F:iron ion binding"/>
    <property type="evidence" value="ECO:0007669"/>
    <property type="project" value="UniProtKB-UniRule"/>
</dbReference>
<evidence type="ECO:0000256" key="2">
    <source>
        <dbReference type="ARBA" id="ARBA00022448"/>
    </source>
</evidence>
<keyword evidence="7" id="KW-0003">3Fe-4S</keyword>
<dbReference type="GO" id="GO:0051538">
    <property type="term" value="F:3 iron, 4 sulfur cluster binding"/>
    <property type="evidence" value="ECO:0007669"/>
    <property type="project" value="UniProtKB-KW"/>
</dbReference>
<dbReference type="InterPro" id="IPR001080">
    <property type="entry name" value="3Fe4S_ferredoxin"/>
</dbReference>
<reference evidence="9 10" key="1">
    <citation type="submission" date="2020-02" db="EMBL/GenBank/DDBJ databases">
        <title>Geodermatophilus sabuli CPCC 205279 I12A-02694.</title>
        <authorList>
            <person name="Jiang Z."/>
        </authorList>
    </citation>
    <scope>NUCLEOTIDE SEQUENCE [LARGE SCALE GENOMIC DNA]</scope>
    <source>
        <strain evidence="9 10">I12A-02694</strain>
    </source>
</reference>
<dbReference type="AlphaFoldDB" id="A0A7K3VW43"/>
<evidence type="ECO:0000256" key="1">
    <source>
        <dbReference type="ARBA" id="ARBA00001927"/>
    </source>
</evidence>
<gene>
    <name evidence="9" type="ORF">GCU56_03135</name>
</gene>
<evidence type="ECO:0000313" key="10">
    <source>
        <dbReference type="Proteomes" id="UP000470246"/>
    </source>
</evidence>
<dbReference type="PRINTS" id="PR00352">
    <property type="entry name" value="3FE4SFRDOXIN"/>
</dbReference>
<comment type="caution">
    <text evidence="9">The sequence shown here is derived from an EMBL/GenBank/DDBJ whole genome shotgun (WGS) entry which is preliminary data.</text>
</comment>
<proteinExistence type="predicted"/>
<dbReference type="SUPFAM" id="SSF54862">
    <property type="entry name" value="4Fe-4S ferredoxins"/>
    <property type="match status" value="1"/>
</dbReference>
<keyword evidence="4 8" id="KW-0249">Electron transport</keyword>
<dbReference type="Proteomes" id="UP000470246">
    <property type="component" value="Unassembled WGS sequence"/>
</dbReference>
<sequence length="65" mass="6906">MKITVDRDACISSGICALDAPTLFDQDDEGVVLLRTDRPAAEDEQLARDAALACPASVITVTEVE</sequence>
<evidence type="ECO:0000256" key="3">
    <source>
        <dbReference type="ARBA" id="ARBA00022723"/>
    </source>
</evidence>
<dbReference type="RefSeq" id="WP_163480063.1">
    <property type="nucleotide sequence ID" value="NZ_JAAGWF010000004.1"/>
</dbReference>
<comment type="cofactor">
    <cofactor evidence="1">
        <name>[3Fe-4S] cluster</name>
        <dbReference type="ChEBI" id="CHEBI:21137"/>
    </cofactor>
</comment>
<evidence type="ECO:0000256" key="8">
    <source>
        <dbReference type="RuleBase" id="RU368020"/>
    </source>
</evidence>
<accession>A0A7K3VW43</accession>
<evidence type="ECO:0000256" key="6">
    <source>
        <dbReference type="ARBA" id="ARBA00023014"/>
    </source>
</evidence>
<evidence type="ECO:0000256" key="4">
    <source>
        <dbReference type="ARBA" id="ARBA00022982"/>
    </source>
</evidence>
<name>A0A7K3VW43_9ACTN</name>
<organism evidence="9 10">
    <name type="scientific">Geodermatophilus sabuli</name>
    <dbReference type="NCBI Taxonomy" id="1564158"/>
    <lineage>
        <taxon>Bacteria</taxon>
        <taxon>Bacillati</taxon>
        <taxon>Actinomycetota</taxon>
        <taxon>Actinomycetes</taxon>
        <taxon>Geodermatophilales</taxon>
        <taxon>Geodermatophilaceae</taxon>
        <taxon>Geodermatophilus</taxon>
    </lineage>
</organism>
<dbReference type="Pfam" id="PF13370">
    <property type="entry name" value="Fer4_13"/>
    <property type="match status" value="1"/>
</dbReference>
<dbReference type="Gene3D" id="3.30.70.20">
    <property type="match status" value="1"/>
</dbReference>
<keyword evidence="5 8" id="KW-0408">Iron</keyword>
<dbReference type="PANTHER" id="PTHR36923:SF3">
    <property type="entry name" value="FERREDOXIN"/>
    <property type="match status" value="1"/>
</dbReference>
<evidence type="ECO:0000256" key="5">
    <source>
        <dbReference type="ARBA" id="ARBA00023004"/>
    </source>
</evidence>
<dbReference type="GO" id="GO:0009055">
    <property type="term" value="F:electron transfer activity"/>
    <property type="evidence" value="ECO:0007669"/>
    <property type="project" value="UniProtKB-UniRule"/>
</dbReference>
<evidence type="ECO:0000256" key="7">
    <source>
        <dbReference type="ARBA" id="ARBA00023291"/>
    </source>
</evidence>
<keyword evidence="3 8" id="KW-0479">Metal-binding</keyword>
<comment type="function">
    <text evidence="8">Ferredoxins are iron-sulfur proteins that transfer electrons in a wide variety of metabolic reactions.</text>
</comment>
<keyword evidence="10" id="KW-1185">Reference proteome</keyword>
<keyword evidence="2 8" id="KW-0813">Transport</keyword>
<protein>
    <recommendedName>
        <fullName evidence="8">Ferredoxin</fullName>
    </recommendedName>
</protein>
<dbReference type="EMBL" id="JAAGWF010000004">
    <property type="protein sequence ID" value="NEK56865.1"/>
    <property type="molecule type" value="Genomic_DNA"/>
</dbReference>
<keyword evidence="6 8" id="KW-0411">Iron-sulfur</keyword>
<dbReference type="PANTHER" id="PTHR36923">
    <property type="entry name" value="FERREDOXIN"/>
    <property type="match status" value="1"/>
</dbReference>
<evidence type="ECO:0000313" key="9">
    <source>
        <dbReference type="EMBL" id="NEK56865.1"/>
    </source>
</evidence>
<dbReference type="InterPro" id="IPR051269">
    <property type="entry name" value="Fe-S_cluster_ET"/>
</dbReference>